<dbReference type="Gene3D" id="3.40.190.10">
    <property type="entry name" value="Periplasmic binding protein-like II"/>
    <property type="match status" value="1"/>
</dbReference>
<sequence>MKKLLLLFVLPFAILTACSSSASENEIDTIVFSDAGWDSIKIHNHIAARIIEEGYGYQTDIQSGSTSVTHQGLRDGDIHINMEMWTDNIKELYEESTELGLIETLSINFNDNETGIYVPTYVIEGDAERGIEPFAPDLKTVEDLKNYPDVFADPENPNKGRILSAPTGWQVEEQMSDKIDFYDLEETFNFFKPGSDAAIIADIARAYEAGEPWVGYYWSPTTVSAKYDLTLLEEAPYEEEIWEETRGTAFPPNDVVIAVNADFPELVPEVTSFLENYQTSSELTEEALKYMDENEASAEETANWWMEEHKDIWTNWVPEDIAEEVLDSLE</sequence>
<organism evidence="3 4">
    <name type="scientific">Oceanobacillus jeddahense</name>
    <dbReference type="NCBI Taxonomy" id="1462527"/>
    <lineage>
        <taxon>Bacteria</taxon>
        <taxon>Bacillati</taxon>
        <taxon>Bacillota</taxon>
        <taxon>Bacilli</taxon>
        <taxon>Bacillales</taxon>
        <taxon>Bacillaceae</taxon>
        <taxon>Oceanobacillus</taxon>
    </lineage>
</organism>
<evidence type="ECO:0000313" key="3">
    <source>
        <dbReference type="EMBL" id="UUI02584.1"/>
    </source>
</evidence>
<dbReference type="InterPro" id="IPR007210">
    <property type="entry name" value="ABC_Gly_betaine_transp_sub-bd"/>
</dbReference>
<dbReference type="PROSITE" id="PS51257">
    <property type="entry name" value="PROKAR_LIPOPROTEIN"/>
    <property type="match status" value="1"/>
</dbReference>
<proteinExistence type="predicted"/>
<feature type="signal peptide" evidence="1">
    <location>
        <begin position="1"/>
        <end position="22"/>
    </location>
</feature>
<evidence type="ECO:0000313" key="4">
    <source>
        <dbReference type="Proteomes" id="UP001059773"/>
    </source>
</evidence>
<evidence type="ECO:0000256" key="1">
    <source>
        <dbReference type="SAM" id="SignalP"/>
    </source>
</evidence>
<accession>A0ABY5JS23</accession>
<dbReference type="CDD" id="cd13641">
    <property type="entry name" value="PBP2_HisX_like"/>
    <property type="match status" value="1"/>
</dbReference>
<reference evidence="3" key="1">
    <citation type="submission" date="2022-07" db="EMBL/GenBank/DDBJ databases">
        <title>FELIX.</title>
        <authorList>
            <person name="Wan K.H."/>
            <person name="Park S."/>
            <person name="Lawrence Q."/>
            <person name="Eichenberger J.P."/>
            <person name="Booth B.W."/>
            <person name="Piaggio A.J."/>
            <person name="Chandler J.C."/>
            <person name="Franklin A.B."/>
            <person name="Celniker S.E."/>
        </authorList>
    </citation>
    <scope>NUCLEOTIDE SEQUENCE</scope>
    <source>
        <strain evidence="3">QA-1986 374</strain>
    </source>
</reference>
<dbReference type="SUPFAM" id="SSF53850">
    <property type="entry name" value="Periplasmic binding protein-like II"/>
    <property type="match status" value="1"/>
</dbReference>
<feature type="chain" id="PRO_5046250418" evidence="1">
    <location>
        <begin position="23"/>
        <end position="330"/>
    </location>
</feature>
<dbReference type="Gene3D" id="3.40.190.100">
    <property type="entry name" value="Glycine betaine-binding periplasmic protein, domain 2"/>
    <property type="match status" value="1"/>
</dbReference>
<keyword evidence="1" id="KW-0732">Signal</keyword>
<name>A0ABY5JS23_9BACI</name>
<protein>
    <submittedName>
        <fullName evidence="3">ABC transporter substrate-binding protein</fullName>
    </submittedName>
</protein>
<keyword evidence="4" id="KW-1185">Reference proteome</keyword>
<dbReference type="RefSeq" id="WP_256707822.1">
    <property type="nucleotide sequence ID" value="NZ_CP101914.1"/>
</dbReference>
<dbReference type="Pfam" id="PF04069">
    <property type="entry name" value="OpuAC"/>
    <property type="match status" value="1"/>
</dbReference>
<dbReference type="Proteomes" id="UP001059773">
    <property type="component" value="Chromosome"/>
</dbReference>
<evidence type="ECO:0000259" key="2">
    <source>
        <dbReference type="Pfam" id="PF04069"/>
    </source>
</evidence>
<dbReference type="EMBL" id="CP101914">
    <property type="protein sequence ID" value="UUI02584.1"/>
    <property type="molecule type" value="Genomic_DNA"/>
</dbReference>
<gene>
    <name evidence="3" type="ORF">NP439_21510</name>
</gene>
<feature type="domain" description="ABC-type glycine betaine transport system substrate-binding" evidence="2">
    <location>
        <begin position="28"/>
        <end position="308"/>
    </location>
</feature>